<dbReference type="InterPro" id="IPR014718">
    <property type="entry name" value="GH-type_carb-bd"/>
</dbReference>
<comment type="caution">
    <text evidence="1">The sequence shown here is derived from an EMBL/GenBank/DDBJ whole genome shotgun (WGS) entry which is preliminary data.</text>
</comment>
<dbReference type="Proteomes" id="UP000294739">
    <property type="component" value="Unassembled WGS sequence"/>
</dbReference>
<evidence type="ECO:0000313" key="1">
    <source>
        <dbReference type="EMBL" id="TDE14295.1"/>
    </source>
</evidence>
<dbReference type="InterPro" id="IPR027839">
    <property type="entry name" value="DUF4432"/>
</dbReference>
<dbReference type="OrthoDB" id="9791280at2"/>
<reference evidence="1 2" key="1">
    <citation type="submission" date="2019-03" db="EMBL/GenBank/DDBJ databases">
        <title>Draft genome sequences of novel Actinobacteria.</title>
        <authorList>
            <person name="Sahin N."/>
            <person name="Ay H."/>
            <person name="Saygin H."/>
        </authorList>
    </citation>
    <scope>NUCLEOTIDE SEQUENCE [LARGE SCALE GENOMIC DNA]</scope>
    <source>
        <strain evidence="1 2">5K138</strain>
    </source>
</reference>
<dbReference type="GO" id="GO:0030246">
    <property type="term" value="F:carbohydrate binding"/>
    <property type="evidence" value="ECO:0007669"/>
    <property type="project" value="InterPro"/>
</dbReference>
<dbReference type="CDD" id="cd09023">
    <property type="entry name" value="Aldose_epim_Ec_c4013"/>
    <property type="match status" value="1"/>
</dbReference>
<name>A0A4R5DT38_9ACTN</name>
<dbReference type="Pfam" id="PF14486">
    <property type="entry name" value="DUF4432"/>
    <property type="match status" value="1"/>
</dbReference>
<protein>
    <submittedName>
        <fullName evidence="1">DUF4432 family protein</fullName>
    </submittedName>
</protein>
<dbReference type="InParanoid" id="A0A4R5DT38"/>
<accession>A0A4R5DT38</accession>
<gene>
    <name evidence="1" type="ORF">E1269_03830</name>
</gene>
<dbReference type="AlphaFoldDB" id="A0A4R5DT38"/>
<proteinExistence type="predicted"/>
<organism evidence="1 2">
    <name type="scientific">Jiangella asiatica</name>
    <dbReference type="NCBI Taxonomy" id="2530372"/>
    <lineage>
        <taxon>Bacteria</taxon>
        <taxon>Bacillati</taxon>
        <taxon>Actinomycetota</taxon>
        <taxon>Actinomycetes</taxon>
        <taxon>Jiangellales</taxon>
        <taxon>Jiangellaceae</taxon>
        <taxon>Jiangella</taxon>
    </lineage>
</organism>
<dbReference type="RefSeq" id="WP_131891443.1">
    <property type="nucleotide sequence ID" value="NZ_SMKZ01000003.1"/>
</dbReference>
<sequence length="335" mass="36763">MVMLFGLAGEEAMLRIGSLDQLAYAESLVEENGPGRGGRRLRLVNGSGLELELHPDRALDLGRVTAWGTPLAWRSAAGFPVPVTHPAQGLGWLESFGGGLLTTCGLDTFGAPCQDDGEDFGLHGRVGGLPARIRRLDVTDRAVVVEGDVHQVRVLHQNLRLRRRVQLPLGEPAFTVRDTVTNLGPADTAHMILYHCNFGWPLIEEGTELLIASTVVEPRDEAAHEGLDEWNRIEPPAPGVPERVFRHVIDSPRPTVVIRNPRLGIQVSLLYSAITLGSLYQWKMMRNSDYVLGIEPANCPTLLGRGAARQLGVLPMLRAGQSVEYDLEFRVERLC</sequence>
<keyword evidence="2" id="KW-1185">Reference proteome</keyword>
<dbReference type="EMBL" id="SMKZ01000003">
    <property type="protein sequence ID" value="TDE14295.1"/>
    <property type="molecule type" value="Genomic_DNA"/>
</dbReference>
<evidence type="ECO:0000313" key="2">
    <source>
        <dbReference type="Proteomes" id="UP000294739"/>
    </source>
</evidence>
<dbReference type="Gene3D" id="2.70.98.10">
    <property type="match status" value="1"/>
</dbReference>